<dbReference type="PANTHER" id="PTHR35602:SF3">
    <property type="entry name" value="ESTERASE YQIA"/>
    <property type="match status" value="1"/>
</dbReference>
<dbReference type="EMBL" id="SJZB01000033">
    <property type="protein sequence ID" value="TCJ14710.1"/>
    <property type="molecule type" value="Genomic_DNA"/>
</dbReference>
<dbReference type="Pfam" id="PF05728">
    <property type="entry name" value="UPF0227"/>
    <property type="match status" value="1"/>
</dbReference>
<accession>A0A4R1BCD6</accession>
<name>A0A4R1BCD6_9PROT</name>
<proteinExistence type="predicted"/>
<dbReference type="InterPro" id="IPR029058">
    <property type="entry name" value="AB_hydrolase_fold"/>
</dbReference>
<keyword evidence="2" id="KW-1185">Reference proteome</keyword>
<evidence type="ECO:0000313" key="1">
    <source>
        <dbReference type="EMBL" id="TCJ14710.1"/>
    </source>
</evidence>
<comment type="caution">
    <text evidence="1">The sequence shown here is derived from an EMBL/GenBank/DDBJ whole genome shotgun (WGS) entry which is preliminary data.</text>
</comment>
<dbReference type="Proteomes" id="UP000295443">
    <property type="component" value="Unassembled WGS sequence"/>
</dbReference>
<dbReference type="SUPFAM" id="SSF53474">
    <property type="entry name" value="alpha/beta-Hydrolases"/>
    <property type="match status" value="1"/>
</dbReference>
<dbReference type="PANTHER" id="PTHR35602">
    <property type="entry name" value="ESTERASE YQIA-RELATED"/>
    <property type="match status" value="1"/>
</dbReference>
<dbReference type="Gene3D" id="3.40.50.1820">
    <property type="entry name" value="alpha/beta hydrolase"/>
    <property type="match status" value="1"/>
</dbReference>
<sequence length="185" mass="19966">MLIYIHGFNSSAQSGKAREMAAWLAGRGLAEAWACPDLPHRPAEAIALLEGLIAASRGPAKLVGSSLGGFYATYLAEKHGLRAVHINPCVACHDKLAGMVGEVQKNWHTGAEYTFSAAHAGELAALRVPRPSRPDNHLLLVETGDDVLDYREAVAYFAGARQIVLEGGNHGFTRFNEYLPTILEF</sequence>
<dbReference type="OrthoDB" id="9814831at2"/>
<gene>
    <name evidence="1" type="ORF">EZJ19_08995</name>
</gene>
<dbReference type="InterPro" id="IPR008886">
    <property type="entry name" value="UPF0227/Esterase_YqiA"/>
</dbReference>
<evidence type="ECO:0000313" key="2">
    <source>
        <dbReference type="Proteomes" id="UP000295443"/>
    </source>
</evidence>
<protein>
    <submittedName>
        <fullName evidence="1">Esterase</fullName>
    </submittedName>
</protein>
<dbReference type="AlphaFoldDB" id="A0A4R1BCD6"/>
<reference evidence="1 2" key="1">
    <citation type="submission" date="2019-03" db="EMBL/GenBank/DDBJ databases">
        <title>Genome sequence of Thiobacillaceae bacterium LSR1, a sulfur-oxidizing bacterium isolated from freshwater sediment.</title>
        <authorList>
            <person name="Li S."/>
        </authorList>
    </citation>
    <scope>NUCLEOTIDE SEQUENCE [LARGE SCALE GENOMIC DNA]</scope>
    <source>
        <strain evidence="1 2">LSR1</strain>
    </source>
</reference>
<organism evidence="1 2">
    <name type="scientific">Parasulfuritortus cantonensis</name>
    <dbReference type="NCBI Taxonomy" id="2528202"/>
    <lineage>
        <taxon>Bacteria</taxon>
        <taxon>Pseudomonadati</taxon>
        <taxon>Pseudomonadota</taxon>
        <taxon>Betaproteobacteria</taxon>
        <taxon>Nitrosomonadales</taxon>
        <taxon>Thiobacillaceae</taxon>
        <taxon>Parasulfuritortus</taxon>
    </lineage>
</organism>
<dbReference type="RefSeq" id="WP_131446767.1">
    <property type="nucleotide sequence ID" value="NZ_SJZB01000033.1"/>
</dbReference>